<feature type="compositionally biased region" description="Basic residues" evidence="2">
    <location>
        <begin position="399"/>
        <end position="410"/>
    </location>
</feature>
<feature type="region of interest" description="Disordered" evidence="2">
    <location>
        <begin position="335"/>
        <end position="439"/>
    </location>
</feature>
<dbReference type="PROSITE" id="PS50103">
    <property type="entry name" value="ZF_C3H1"/>
    <property type="match status" value="1"/>
</dbReference>
<dbReference type="GO" id="GO:0008270">
    <property type="term" value="F:zinc ion binding"/>
    <property type="evidence" value="ECO:0007669"/>
    <property type="project" value="UniProtKB-KW"/>
</dbReference>
<dbReference type="Gene3D" id="4.10.1000.40">
    <property type="match status" value="1"/>
</dbReference>
<evidence type="ECO:0000313" key="4">
    <source>
        <dbReference type="EMBL" id="KAF1917498.1"/>
    </source>
</evidence>
<name>A0A6A5QRJ2_AMPQU</name>
<dbReference type="AlphaFoldDB" id="A0A6A5QRJ2"/>
<dbReference type="OrthoDB" id="3797741at2759"/>
<accession>A0A6A5QRJ2</accession>
<evidence type="ECO:0000256" key="2">
    <source>
        <dbReference type="SAM" id="MobiDB-lite"/>
    </source>
</evidence>
<feature type="compositionally biased region" description="Polar residues" evidence="2">
    <location>
        <begin position="8"/>
        <end position="27"/>
    </location>
</feature>
<keyword evidence="1" id="KW-0862">Zinc</keyword>
<sequence>MARRNQRDTSSSPKDIKASHTSTEGITAPTITLETDINIDLDLFSSDSTDFVSSRYRENKMPASPTYNTPAAYEEDIIDFDDDELIPSTTNDVLIAAVQDTENSTNFQADDTEQENGFEAEEQAKNKETAQATAEAHLQHAKLGMAWGAQTMLTQSPDMAGVLQLNDVGDAVCVNATANGVTYEVTWKVTSFVAPEDTEKHLPTAPVTTGAPAIQRTNLLRDAAPLSQFLPPAPQPNINCKFGRHCKNGAACLFDHTVKPKLCGFVNTTRGCTNAADCEFSHESEGVKCTRSTLRYTCANGRGCAFKHVDDGVKQENTKKEMEKVVLETKNTTEVVKDVPPAESTTVPKAAEVEGAPTGLKGDGPKQIAGQKHGRDGDEEVGNAPKGPRLARDGGKNNRGAKQHRGRGRGQGRGGGRGRSGASDGQGLLIRGAASTGQH</sequence>
<keyword evidence="1" id="KW-0863">Zinc-finger</keyword>
<dbReference type="Proteomes" id="UP000800096">
    <property type="component" value="Unassembled WGS sequence"/>
</dbReference>
<evidence type="ECO:0000259" key="3">
    <source>
        <dbReference type="PROSITE" id="PS50103"/>
    </source>
</evidence>
<feature type="zinc finger region" description="C3H1-type" evidence="1">
    <location>
        <begin position="257"/>
        <end position="285"/>
    </location>
</feature>
<proteinExistence type="predicted"/>
<keyword evidence="1" id="KW-0479">Metal-binding</keyword>
<evidence type="ECO:0000256" key="1">
    <source>
        <dbReference type="PROSITE-ProRule" id="PRU00723"/>
    </source>
</evidence>
<dbReference type="InterPro" id="IPR000571">
    <property type="entry name" value="Znf_CCCH"/>
</dbReference>
<feature type="domain" description="C3H1-type" evidence="3">
    <location>
        <begin position="257"/>
        <end position="285"/>
    </location>
</feature>
<dbReference type="EMBL" id="ML979134">
    <property type="protein sequence ID" value="KAF1917498.1"/>
    <property type="molecule type" value="Genomic_DNA"/>
</dbReference>
<gene>
    <name evidence="4" type="ORF">BDU57DRAFT_586210</name>
</gene>
<feature type="region of interest" description="Disordered" evidence="2">
    <location>
        <begin position="1"/>
        <end position="27"/>
    </location>
</feature>
<protein>
    <recommendedName>
        <fullName evidence="3">C3H1-type domain-containing protein</fullName>
    </recommendedName>
</protein>
<keyword evidence="5" id="KW-1185">Reference proteome</keyword>
<reference evidence="4" key="1">
    <citation type="journal article" date="2020" name="Stud. Mycol.">
        <title>101 Dothideomycetes genomes: a test case for predicting lifestyles and emergence of pathogens.</title>
        <authorList>
            <person name="Haridas S."/>
            <person name="Albert R."/>
            <person name="Binder M."/>
            <person name="Bloem J."/>
            <person name="Labutti K."/>
            <person name="Salamov A."/>
            <person name="Andreopoulos B."/>
            <person name="Baker S."/>
            <person name="Barry K."/>
            <person name="Bills G."/>
            <person name="Bluhm B."/>
            <person name="Cannon C."/>
            <person name="Castanera R."/>
            <person name="Culley D."/>
            <person name="Daum C."/>
            <person name="Ezra D."/>
            <person name="Gonzalez J."/>
            <person name="Henrissat B."/>
            <person name="Kuo A."/>
            <person name="Liang C."/>
            <person name="Lipzen A."/>
            <person name="Lutzoni F."/>
            <person name="Magnuson J."/>
            <person name="Mondo S."/>
            <person name="Nolan M."/>
            <person name="Ohm R."/>
            <person name="Pangilinan J."/>
            <person name="Park H.-J."/>
            <person name="Ramirez L."/>
            <person name="Alfaro M."/>
            <person name="Sun H."/>
            <person name="Tritt A."/>
            <person name="Yoshinaga Y."/>
            <person name="Zwiers L.-H."/>
            <person name="Turgeon B."/>
            <person name="Goodwin S."/>
            <person name="Spatafora J."/>
            <person name="Crous P."/>
            <person name="Grigoriev I."/>
        </authorList>
    </citation>
    <scope>NUCLEOTIDE SEQUENCE</scope>
    <source>
        <strain evidence="4">HMLAC05119</strain>
    </source>
</reference>
<organism evidence="4 5">
    <name type="scientific">Ampelomyces quisqualis</name>
    <name type="common">Powdery mildew agent</name>
    <dbReference type="NCBI Taxonomy" id="50730"/>
    <lineage>
        <taxon>Eukaryota</taxon>
        <taxon>Fungi</taxon>
        <taxon>Dikarya</taxon>
        <taxon>Ascomycota</taxon>
        <taxon>Pezizomycotina</taxon>
        <taxon>Dothideomycetes</taxon>
        <taxon>Pleosporomycetidae</taxon>
        <taxon>Pleosporales</taxon>
        <taxon>Pleosporineae</taxon>
        <taxon>Phaeosphaeriaceae</taxon>
        <taxon>Ampelomyces</taxon>
    </lineage>
</organism>
<evidence type="ECO:0000313" key="5">
    <source>
        <dbReference type="Proteomes" id="UP000800096"/>
    </source>
</evidence>